<evidence type="ECO:0000313" key="1">
    <source>
        <dbReference type="Proteomes" id="UP000515154"/>
    </source>
</evidence>
<dbReference type="RefSeq" id="XP_029654709.1">
    <property type="nucleotide sequence ID" value="XM_029798849.2"/>
</dbReference>
<proteinExistence type="predicted"/>
<evidence type="ECO:0000313" key="2">
    <source>
        <dbReference type="RefSeq" id="XP_029654709.1"/>
    </source>
</evidence>
<dbReference type="AlphaFoldDB" id="A0A6P7TR34"/>
<gene>
    <name evidence="2" type="primary">LOC115228211</name>
</gene>
<keyword evidence="1" id="KW-1185">Reference proteome</keyword>
<reference evidence="2" key="1">
    <citation type="submission" date="2025-08" db="UniProtKB">
        <authorList>
            <consortium name="RefSeq"/>
        </authorList>
    </citation>
    <scope>IDENTIFICATION</scope>
</reference>
<accession>A0A6P7TR34</accession>
<protein>
    <submittedName>
        <fullName evidence="2">Uncharacterized protein LOC115228211</fullName>
    </submittedName>
</protein>
<organism evidence="1 2">
    <name type="scientific">Octopus sinensis</name>
    <name type="common">East Asian common octopus</name>
    <dbReference type="NCBI Taxonomy" id="2607531"/>
    <lineage>
        <taxon>Eukaryota</taxon>
        <taxon>Metazoa</taxon>
        <taxon>Spiralia</taxon>
        <taxon>Lophotrochozoa</taxon>
        <taxon>Mollusca</taxon>
        <taxon>Cephalopoda</taxon>
        <taxon>Coleoidea</taxon>
        <taxon>Octopodiformes</taxon>
        <taxon>Octopoda</taxon>
        <taxon>Incirrata</taxon>
        <taxon>Octopodidae</taxon>
        <taxon>Octopus</taxon>
    </lineage>
</organism>
<dbReference type="KEGG" id="osn:115228211"/>
<sequence>MSEENELNEKNKKMQDSIELRKFLEKQIEENNYKKQLENQNDEELTNRLINETKLYEQQKAVMKKENQKKTKFMLDRCVEFKKLKTENERQQEDLYEKDIIGMAQLDQNKERNAIAQRKVIN</sequence>
<name>A0A6P7TR34_9MOLL</name>
<dbReference type="Proteomes" id="UP000515154">
    <property type="component" value="Unplaced"/>
</dbReference>